<feature type="compositionally biased region" description="Pro residues" evidence="1">
    <location>
        <begin position="24"/>
        <end position="37"/>
    </location>
</feature>
<dbReference type="STRING" id="981085.W9RB53"/>
<evidence type="ECO:0000256" key="1">
    <source>
        <dbReference type="SAM" id="MobiDB-lite"/>
    </source>
</evidence>
<gene>
    <name evidence="3" type="ORF">L484_020075</name>
</gene>
<evidence type="ECO:0000313" key="4">
    <source>
        <dbReference type="Proteomes" id="UP000030645"/>
    </source>
</evidence>
<feature type="domain" description="DUF7086" evidence="2">
    <location>
        <begin position="123"/>
        <end position="256"/>
    </location>
</feature>
<dbReference type="eggNOG" id="ENOG502RK6X">
    <property type="taxonomic scope" value="Eukaryota"/>
</dbReference>
<dbReference type="PANTHER" id="PTHR34272">
    <property type="entry name" value="EXPRESSED PROTEIN"/>
    <property type="match status" value="1"/>
</dbReference>
<reference evidence="4" key="1">
    <citation type="submission" date="2013-01" db="EMBL/GenBank/DDBJ databases">
        <title>Draft Genome Sequence of a Mulberry Tree, Morus notabilis C.K. Schneid.</title>
        <authorList>
            <person name="He N."/>
            <person name="Zhao S."/>
        </authorList>
    </citation>
    <scope>NUCLEOTIDE SEQUENCE</scope>
</reference>
<protein>
    <recommendedName>
        <fullName evidence="2">DUF7086 domain-containing protein</fullName>
    </recommendedName>
</protein>
<dbReference type="EMBL" id="KE344827">
    <property type="protein sequence ID" value="EXB80821.1"/>
    <property type="molecule type" value="Genomic_DNA"/>
</dbReference>
<dbReference type="PANTHER" id="PTHR34272:SF1">
    <property type="entry name" value="EXPRESSED PROTEIN"/>
    <property type="match status" value="1"/>
</dbReference>
<feature type="region of interest" description="Disordered" evidence="1">
    <location>
        <begin position="17"/>
        <end position="38"/>
    </location>
</feature>
<dbReference type="Pfam" id="PF23324">
    <property type="entry name" value="DUF7086"/>
    <property type="match status" value="1"/>
</dbReference>
<dbReference type="AlphaFoldDB" id="W9RB53"/>
<proteinExistence type="predicted"/>
<name>W9RB53_9ROSA</name>
<evidence type="ECO:0000313" key="3">
    <source>
        <dbReference type="EMBL" id="EXB80821.1"/>
    </source>
</evidence>
<dbReference type="InterPro" id="IPR055513">
    <property type="entry name" value="DUF7086"/>
</dbReference>
<dbReference type="KEGG" id="mnt:21402987"/>
<dbReference type="Proteomes" id="UP000030645">
    <property type="component" value="Unassembled WGS sequence"/>
</dbReference>
<organism evidence="3 4">
    <name type="scientific">Morus notabilis</name>
    <dbReference type="NCBI Taxonomy" id="981085"/>
    <lineage>
        <taxon>Eukaryota</taxon>
        <taxon>Viridiplantae</taxon>
        <taxon>Streptophyta</taxon>
        <taxon>Embryophyta</taxon>
        <taxon>Tracheophyta</taxon>
        <taxon>Spermatophyta</taxon>
        <taxon>Magnoliopsida</taxon>
        <taxon>eudicotyledons</taxon>
        <taxon>Gunneridae</taxon>
        <taxon>Pentapetalae</taxon>
        <taxon>rosids</taxon>
        <taxon>fabids</taxon>
        <taxon>Rosales</taxon>
        <taxon>Moraceae</taxon>
        <taxon>Moreae</taxon>
        <taxon>Morus</taxon>
    </lineage>
</organism>
<accession>W9RB53</accession>
<evidence type="ECO:0000259" key="2">
    <source>
        <dbReference type="Pfam" id="PF23324"/>
    </source>
</evidence>
<keyword evidence="4" id="KW-1185">Reference proteome</keyword>
<dbReference type="OrthoDB" id="1900495at2759"/>
<sequence>MTRNNWELMDDSDDFLALSLSPPISRPRPPQPQPQPFPSMQALLLCQTPQLQQNYQYQLQPSQNPNLAAWLPPVHYLTPPARQSTRLTRTRRNQAQVLRPGKSETVPVFFPWATTHRATVHSLDYLLSRKIVTITGEVQCKQCDRRFEIGYNLPEEFQKLWKFIADKKAGMSDRAPEEWKNPEFPDCKYCEQKGCVKPVVAEKKREINWLFLLLGRFLGCLTLEQLKYFCKHSRNHRTGAKNRVLYLTYLGLCKQLDPSGPFDALDLV</sequence>